<dbReference type="Proteomes" id="UP000626148">
    <property type="component" value="Unassembled WGS sequence"/>
</dbReference>
<dbReference type="PANTHER" id="PTHR12788:SF10">
    <property type="entry name" value="PROTEIN-TYROSINE SULFOTRANSFERASE"/>
    <property type="match status" value="1"/>
</dbReference>
<dbReference type="EMBL" id="BMXR01000003">
    <property type="protein sequence ID" value="GGX49620.1"/>
    <property type="molecule type" value="Genomic_DNA"/>
</dbReference>
<evidence type="ECO:0000256" key="1">
    <source>
        <dbReference type="ARBA" id="ARBA00022679"/>
    </source>
</evidence>
<dbReference type="PANTHER" id="PTHR12788">
    <property type="entry name" value="PROTEIN-TYROSINE SULFOTRANSFERASE 2"/>
    <property type="match status" value="1"/>
</dbReference>
<proteinExistence type="predicted"/>
<accession>A0A918K5U0</accession>
<reference evidence="2" key="1">
    <citation type="journal article" date="2014" name="Int. J. Syst. Evol. Microbiol.">
        <title>Complete genome sequence of Corynebacterium casei LMG S-19264T (=DSM 44701T), isolated from a smear-ripened cheese.</title>
        <authorList>
            <consortium name="US DOE Joint Genome Institute (JGI-PGF)"/>
            <person name="Walter F."/>
            <person name="Albersmeier A."/>
            <person name="Kalinowski J."/>
            <person name="Ruckert C."/>
        </authorList>
    </citation>
    <scope>NUCLEOTIDE SEQUENCE</scope>
    <source>
        <strain evidence="2">KCTC 22169</strain>
    </source>
</reference>
<gene>
    <name evidence="2" type="ORF">GCM10007392_16200</name>
</gene>
<sequence>MSGIEQVFILGAPRSGTTFLSSLLENTRFGVPVETHFITKYYKILDRYGDLSNAGSFRRLMEDILAERPVQQWRLQLDIDEFYHSLDGDYRYANIVNRLVLRREAMSGYQAWGDKTPHYLGDVDILFTLFPDAKFVYIVRDGRDVALSLLQKNWGPNNVMRCAEYWARLNDKAETIDRIKARGNLWELSYEGLIEETESYIDRVYGFLDETIDKSTKNRLVQSVKGSNYNKWKTQMSPEQIRTFESVAGDTLIRFGYEIQTDCKPLPAWKAMLYRMHDQYRRVLFLFEINVIDGIKIRFFGKEPFNE</sequence>
<dbReference type="AlphaFoldDB" id="A0A918K5U0"/>
<dbReference type="Gene3D" id="3.40.50.300">
    <property type="entry name" value="P-loop containing nucleotide triphosphate hydrolases"/>
    <property type="match status" value="1"/>
</dbReference>
<comment type="caution">
    <text evidence="2">The sequence shown here is derived from an EMBL/GenBank/DDBJ whole genome shotgun (WGS) entry which is preliminary data.</text>
</comment>
<dbReference type="RefSeq" id="WP_189608030.1">
    <property type="nucleotide sequence ID" value="NZ_BMXR01000003.1"/>
</dbReference>
<dbReference type="InterPro" id="IPR026634">
    <property type="entry name" value="TPST-like"/>
</dbReference>
<dbReference type="GO" id="GO:0008476">
    <property type="term" value="F:protein-tyrosine sulfotransferase activity"/>
    <property type="evidence" value="ECO:0007669"/>
    <property type="project" value="InterPro"/>
</dbReference>
<keyword evidence="3" id="KW-1185">Reference proteome</keyword>
<reference evidence="2" key="2">
    <citation type="submission" date="2020-09" db="EMBL/GenBank/DDBJ databases">
        <authorList>
            <person name="Sun Q."/>
            <person name="Kim S."/>
        </authorList>
    </citation>
    <scope>NUCLEOTIDE SEQUENCE</scope>
    <source>
        <strain evidence="2">KCTC 22169</strain>
    </source>
</reference>
<evidence type="ECO:0000313" key="2">
    <source>
        <dbReference type="EMBL" id="GGX49620.1"/>
    </source>
</evidence>
<dbReference type="SUPFAM" id="SSF52540">
    <property type="entry name" value="P-loop containing nucleoside triphosphate hydrolases"/>
    <property type="match status" value="1"/>
</dbReference>
<dbReference type="Pfam" id="PF13469">
    <property type="entry name" value="Sulfotransfer_3"/>
    <property type="match status" value="1"/>
</dbReference>
<keyword evidence="1" id="KW-0808">Transferase</keyword>
<dbReference type="InterPro" id="IPR027417">
    <property type="entry name" value="P-loop_NTPase"/>
</dbReference>
<name>A0A918K5U0_9GAMM</name>
<organism evidence="2 3">
    <name type="scientific">Saccharospirillum salsuginis</name>
    <dbReference type="NCBI Taxonomy" id="418750"/>
    <lineage>
        <taxon>Bacteria</taxon>
        <taxon>Pseudomonadati</taxon>
        <taxon>Pseudomonadota</taxon>
        <taxon>Gammaproteobacteria</taxon>
        <taxon>Oceanospirillales</taxon>
        <taxon>Saccharospirillaceae</taxon>
        <taxon>Saccharospirillum</taxon>
    </lineage>
</organism>
<evidence type="ECO:0000313" key="3">
    <source>
        <dbReference type="Proteomes" id="UP000626148"/>
    </source>
</evidence>
<protein>
    <submittedName>
        <fullName evidence="2">Sulfotransferase</fullName>
    </submittedName>
</protein>